<dbReference type="RefSeq" id="WP_005503219.1">
    <property type="nucleotide sequence ID" value="NZ_ADAQ01000011.1"/>
</dbReference>
<protein>
    <submittedName>
        <fullName evidence="3">Putative integrase for prophage</fullName>
    </submittedName>
</protein>
<accession>D0I6P3</accession>
<dbReference type="InterPro" id="IPR013762">
    <property type="entry name" value="Integrase-like_cat_sf"/>
</dbReference>
<dbReference type="GeneID" id="58897230"/>
<dbReference type="eggNOG" id="COG0582">
    <property type="taxonomic scope" value="Bacteria"/>
</dbReference>
<comment type="caution">
    <text evidence="3">The sequence shown here is derived from an EMBL/GenBank/DDBJ whole genome shotgun (WGS) entry which is preliminary data.</text>
</comment>
<evidence type="ECO:0000259" key="2">
    <source>
        <dbReference type="Pfam" id="PF00589"/>
    </source>
</evidence>
<evidence type="ECO:0000313" key="4">
    <source>
        <dbReference type="Proteomes" id="UP000003604"/>
    </source>
</evidence>
<dbReference type="EMBL" id="ADAQ01000011">
    <property type="protein sequence ID" value="EEY72312.1"/>
    <property type="molecule type" value="Genomic_DNA"/>
</dbReference>
<proteinExistence type="predicted"/>
<dbReference type="GO" id="GO:0003677">
    <property type="term" value="F:DNA binding"/>
    <property type="evidence" value="ECO:0007669"/>
    <property type="project" value="InterPro"/>
</dbReference>
<dbReference type="Pfam" id="PF00589">
    <property type="entry name" value="Phage_integrase"/>
    <property type="match status" value="1"/>
</dbReference>
<dbReference type="Proteomes" id="UP000003604">
    <property type="component" value="Unassembled WGS sequence"/>
</dbReference>
<dbReference type="InterPro" id="IPR011010">
    <property type="entry name" value="DNA_brk_join_enz"/>
</dbReference>
<dbReference type="SUPFAM" id="SSF56349">
    <property type="entry name" value="DNA breaking-rejoining enzymes"/>
    <property type="match status" value="1"/>
</dbReference>
<keyword evidence="1" id="KW-0233">DNA recombination</keyword>
<dbReference type="GO" id="GO:0015074">
    <property type="term" value="P:DNA integration"/>
    <property type="evidence" value="ECO:0007669"/>
    <property type="project" value="InterPro"/>
</dbReference>
<evidence type="ECO:0000313" key="3">
    <source>
        <dbReference type="EMBL" id="EEY72312.1"/>
    </source>
</evidence>
<keyword evidence="4" id="KW-1185">Reference proteome</keyword>
<evidence type="ECO:0000256" key="1">
    <source>
        <dbReference type="ARBA" id="ARBA00023172"/>
    </source>
</evidence>
<dbReference type="InterPro" id="IPR002104">
    <property type="entry name" value="Integrase_catalytic"/>
</dbReference>
<reference evidence="3 4" key="1">
    <citation type="submission" date="2009-10" db="EMBL/GenBank/DDBJ databases">
        <authorList>
            <consortium name="Los Alamos National Laboratory (LANL)"/>
            <consortium name="National Microbial Pathogen Data Resource (NMPDR)"/>
            <person name="Saunders E.H."/>
            <person name="Munk A.C."/>
            <person name="Tapia R."/>
            <person name="Green L."/>
            <person name="Rogers Y."/>
            <person name="Detter J.C."/>
            <person name="Bruce D."/>
            <person name="Brettin T.S."/>
            <person name="Colwell R.R."/>
            <person name="Huq A."/>
            <person name="Grim C.J."/>
            <person name="Hasan N.A."/>
            <person name="Bartels D."/>
            <person name="Vonstein V."/>
        </authorList>
    </citation>
    <scope>NUCLEOTIDE SEQUENCE [LARGE SCALE GENOMIC DNA]</scope>
    <source>
        <strain evidence="3 4">CIP 101886</strain>
    </source>
</reference>
<organism evidence="3 4">
    <name type="scientific">Grimontia hollisae CIP 101886</name>
    <dbReference type="NCBI Taxonomy" id="675812"/>
    <lineage>
        <taxon>Bacteria</taxon>
        <taxon>Pseudomonadati</taxon>
        <taxon>Pseudomonadota</taxon>
        <taxon>Gammaproteobacteria</taxon>
        <taxon>Vibrionales</taxon>
        <taxon>Vibrionaceae</taxon>
        <taxon>Grimontia</taxon>
    </lineage>
</organism>
<feature type="domain" description="Tyr recombinase" evidence="2">
    <location>
        <begin position="2"/>
        <end position="141"/>
    </location>
</feature>
<dbReference type="GO" id="GO:0006310">
    <property type="term" value="P:DNA recombination"/>
    <property type="evidence" value="ECO:0007669"/>
    <property type="project" value="UniProtKB-KW"/>
</dbReference>
<name>D0I6P3_GRIHO</name>
<dbReference type="AlphaFoldDB" id="D0I6P3"/>
<dbReference type="Gene3D" id="1.10.443.10">
    <property type="entry name" value="Intergrase catalytic core"/>
    <property type="match status" value="1"/>
</dbReference>
<gene>
    <name evidence="3" type="ORF">VHA_001412</name>
</gene>
<sequence length="155" mass="17840">MRAAMQISYLCAARQQDVLSLRKDQILDEGIFIQQGKTGKKQIKLWSPELREAVKECDNVYGANSLYVIHQATGSSFTRDGFNSRWRKAREKARKETGLLLDFTFHDLKAKGISDYEGSAREKQIFSGHKTERQVATYDRKVEQVPSLNRRNITK</sequence>